<dbReference type="RefSeq" id="WP_003671313.1">
    <property type="nucleotide sequence ID" value="NZ_CP008804.1"/>
</dbReference>
<feature type="compositionally biased region" description="Polar residues" evidence="1">
    <location>
        <begin position="126"/>
        <end position="138"/>
    </location>
</feature>
<feature type="region of interest" description="Disordered" evidence="1">
    <location>
        <begin position="101"/>
        <end position="138"/>
    </location>
</feature>
<feature type="transmembrane region" description="Helical" evidence="2">
    <location>
        <begin position="16"/>
        <end position="40"/>
    </location>
</feature>
<keyword evidence="2" id="KW-1133">Transmembrane helix</keyword>
<dbReference type="Gene3D" id="3.30.1150.10">
    <property type="match status" value="1"/>
</dbReference>
<evidence type="ECO:0000256" key="1">
    <source>
        <dbReference type="SAM" id="MobiDB-lite"/>
    </source>
</evidence>
<name>A0ABY0BMV5_MORCA</name>
<evidence type="ECO:0000313" key="3">
    <source>
        <dbReference type="EMBL" id="RUO17886.1"/>
    </source>
</evidence>
<feature type="compositionally biased region" description="Low complexity" evidence="1">
    <location>
        <begin position="78"/>
        <end position="89"/>
    </location>
</feature>
<accession>A0ABY0BMV5</accession>
<dbReference type="EMBL" id="RYER01000001">
    <property type="protein sequence ID" value="RUO17886.1"/>
    <property type="molecule type" value="Genomic_DNA"/>
</dbReference>
<comment type="caution">
    <text evidence="3">The sequence shown here is derived from an EMBL/GenBank/DDBJ whole genome shotgun (WGS) entry which is preliminary data.</text>
</comment>
<evidence type="ECO:0000313" key="4">
    <source>
        <dbReference type="Proteomes" id="UP000268436"/>
    </source>
</evidence>
<keyword evidence="4" id="KW-1185">Reference proteome</keyword>
<keyword evidence="2" id="KW-0812">Transmembrane</keyword>
<keyword evidence="2" id="KW-0472">Membrane</keyword>
<protein>
    <submittedName>
        <fullName evidence="3">Uncharacterized protein</fullName>
    </submittedName>
</protein>
<sequence>MRLSDNHPTVNFDKSALILPILASVLLHTVIIIAVAAPLITPPTKPNTTIQTALVGQEAFNRVKTALSNHHADQNKPTATNTSSTITANDNDNAFMQAQNQHRYHPQVSTSATTTQAYHPPPNSAPFESNSPNIQNQPTNAHAKLAEYSNHVSDLEQSSHTESTPSRAQINAAITSVKHRIEAIWQRYPKQPNQTITFQVNMNQQGDVTSIQFGGGHPDLRESVEAAVYAAAPFYELGGMRDSIRLQFTTEQLIMDNNQTTNEPNH</sequence>
<evidence type="ECO:0000256" key="2">
    <source>
        <dbReference type="SAM" id="Phobius"/>
    </source>
</evidence>
<feature type="compositionally biased region" description="Polar residues" evidence="1">
    <location>
        <begin position="101"/>
        <end position="117"/>
    </location>
</feature>
<reference evidence="3 4" key="1">
    <citation type="submission" date="2018-12" db="EMBL/GenBank/DDBJ databases">
        <title>Persistence of Moraxella catarrhalis in Chronic Obstructive Pulmonary Disease and Regulation of the Hag/MID Adhesin.</title>
        <authorList>
            <person name="Murphy T."/>
            <person name="Zhao X."/>
            <person name="Vyas G."/>
            <person name="Aluvathingal J."/>
            <person name="Nadendla S."/>
            <person name="Tallon L."/>
            <person name="Tettelin H."/>
        </authorList>
    </citation>
    <scope>NUCLEOTIDE SEQUENCE [LARGE SCALE GENOMIC DNA]</scope>
    <source>
        <strain evidence="3 4">173P27B1</strain>
    </source>
</reference>
<feature type="region of interest" description="Disordered" evidence="1">
    <location>
        <begin position="68"/>
        <end position="89"/>
    </location>
</feature>
<proteinExistence type="predicted"/>
<dbReference type="Proteomes" id="UP000268436">
    <property type="component" value="Unassembled WGS sequence"/>
</dbReference>
<gene>
    <name evidence="3" type="ORF">EJK54_1590</name>
</gene>
<organism evidence="3 4">
    <name type="scientific">Moraxella catarrhalis</name>
    <name type="common">Branhamella catarrhalis</name>
    <dbReference type="NCBI Taxonomy" id="480"/>
    <lineage>
        <taxon>Bacteria</taxon>
        <taxon>Pseudomonadati</taxon>
        <taxon>Pseudomonadota</taxon>
        <taxon>Gammaproteobacteria</taxon>
        <taxon>Moraxellales</taxon>
        <taxon>Moraxellaceae</taxon>
        <taxon>Moraxella</taxon>
    </lineage>
</organism>
<dbReference type="SUPFAM" id="SSF74653">
    <property type="entry name" value="TolA/TonB C-terminal domain"/>
    <property type="match status" value="1"/>
</dbReference>